<gene>
    <name evidence="1" type="ORF">MAIC_51920</name>
</gene>
<dbReference type="EMBL" id="AP022561">
    <property type="protein sequence ID" value="BBX10389.1"/>
    <property type="molecule type" value="Genomic_DNA"/>
</dbReference>
<accession>A0AAD1HSX7</accession>
<dbReference type="RefSeq" id="WP_163789461.1">
    <property type="nucleotide sequence ID" value="NZ_AP022561.1"/>
</dbReference>
<reference evidence="1 2" key="1">
    <citation type="journal article" date="2019" name="Emerg. Microbes Infect.">
        <title>Comprehensive subspecies identification of 175 nontuberculous mycobacteria species based on 7547 genomic profiles.</title>
        <authorList>
            <person name="Matsumoto Y."/>
            <person name="Kinjo T."/>
            <person name="Motooka D."/>
            <person name="Nabeya D."/>
            <person name="Jung N."/>
            <person name="Uechi K."/>
            <person name="Horii T."/>
            <person name="Iida T."/>
            <person name="Fujita J."/>
            <person name="Nakamura S."/>
        </authorList>
    </citation>
    <scope>NUCLEOTIDE SEQUENCE [LARGE SCALE GENOMIC DNA]</scope>
    <source>
        <strain evidence="1 2">JCM 6376</strain>
    </source>
</reference>
<name>A0AAD1HSX7_9MYCO</name>
<dbReference type="AlphaFoldDB" id="A0AAD1HSX7"/>
<evidence type="ECO:0000313" key="1">
    <source>
        <dbReference type="EMBL" id="BBX10389.1"/>
    </source>
</evidence>
<sequence length="51" mass="5431">MFDNTDPTAKNALQLMNSATDDGKSLRTLSSYEIGVLKDLGFTIALPVSAV</sequence>
<organism evidence="1 2">
    <name type="scientific">Mycolicibacterium aichiense</name>
    <dbReference type="NCBI Taxonomy" id="1799"/>
    <lineage>
        <taxon>Bacteria</taxon>
        <taxon>Bacillati</taxon>
        <taxon>Actinomycetota</taxon>
        <taxon>Actinomycetes</taxon>
        <taxon>Mycobacteriales</taxon>
        <taxon>Mycobacteriaceae</taxon>
        <taxon>Mycolicibacterium</taxon>
    </lineage>
</organism>
<dbReference type="KEGG" id="maic:MAIC_51920"/>
<evidence type="ECO:0000313" key="2">
    <source>
        <dbReference type="Proteomes" id="UP000467327"/>
    </source>
</evidence>
<keyword evidence="2" id="KW-1185">Reference proteome</keyword>
<protein>
    <submittedName>
        <fullName evidence="1">Uncharacterized protein</fullName>
    </submittedName>
</protein>
<dbReference type="Proteomes" id="UP000467327">
    <property type="component" value="Chromosome"/>
</dbReference>
<proteinExistence type="predicted"/>